<protein>
    <submittedName>
        <fullName evidence="9">Trehalose-phosphatase</fullName>
    </submittedName>
</protein>
<evidence type="ECO:0000259" key="7">
    <source>
        <dbReference type="PROSITE" id="PS50006"/>
    </source>
</evidence>
<dbReference type="Gene3D" id="3.30.70.1020">
    <property type="entry name" value="Trehalose-6-phosphate phosphatase related protein, domain 2"/>
    <property type="match status" value="1"/>
</dbReference>
<dbReference type="Gene3D" id="3.40.50.1000">
    <property type="entry name" value="HAD superfamily/HAD-like"/>
    <property type="match status" value="1"/>
</dbReference>
<dbReference type="PROSITE" id="PS00108">
    <property type="entry name" value="PROTEIN_KINASE_ST"/>
    <property type="match status" value="1"/>
</dbReference>
<evidence type="ECO:0000256" key="4">
    <source>
        <dbReference type="ARBA" id="ARBA00022840"/>
    </source>
</evidence>
<sequence>MCSNMEFFLFGSWFEWGSFSLKHGHLSHSLINEKPTTNLGIQWYLADDERSSFEPPPPSMIIGQCLSNTAPRFLGSYEGEGHCETDVHAPGRRLPQPFNANLRLLAQSAASSSDYGVDPPAEALGVCMYVPSNVALPHFEITRAPTIPNRSPTMPSAVPSFASFPSLTDTIPSKPRKRILDENCSPTAAWTDKRVKSKHGGMATTTGALSPVSARVCATATDKDIVARLTTSDEFDLSHGGYYMWRFHSVRAEFATDIEVVLGHPTTVGRGTHCNYTIKSPVVSSVHFRLYAVASSEGGTIVSCEDLSSNGLLWNNHKIRRTAIILHHGDILQIPGSQVFHVEMDKHAGGKAMPFDPTPPQRPRERVVGNYVITSHMLGSGHFAKVHLGFDSVKQRQVACKTIKTSRVAEVLKEVKILSSLNHPNINRVLGYTDEDPWTHIFLELSTGGDLFTYITSQGMLQEGEAKFLGYQLMLGLYMHNLNVSHRDLKPENILICAPRAYPRVQIADFGLARDRSNEPAFSAVGTMAYLPPEAVVGLIGRPCPSGRNGERRGYDGKKVDCWSLGVTLYTMLCGMHPFDCGGQSQQTARQNASQPSQAKLSESQQSEADAVVVCDRILNGWVDMCFPPWQSMPDARSIVRKLLVYEPDLRCSVASAVQHLWIQKDITQLDKFSALVELAIFTRYDPREARLPEYLPHPGEISYHLPTMSTATLQKHRVIIASLFLPTTINFDPDATLRTPLLRAQASNMLVGTGAPSSDEDAHKIAAKISLSSPVTPTGPPQPPKVPVRPKFDTRLKSIVDDLTLRVESGSPVPTPAPEAVPNPFSSFTAMATVLRNESPTSAAAHQNLNTKALVPPRSRRLSRSSNVRLRSPSSSLRIRPDIPVEDFVLEPSAHANGGLNNAVNSARHTLAQKLWIGVLDVPAATIKEEDRPRIERTLRSQADSIPVWITEEEFQQHYDVFCHQVLWPSLHYAVPDAPKTKTFYESTSFEQYKAVNERFADAIVKEYKEGDVVWVNDYHLLLVPQMVRAKLPNATIGFFLHVAFPSSEIFRCLAVRESLLRGMLGADVVGFQTHNYARHFRQTVSRILTLEALPGGIDLGSSLCEVAIFPIGIDVRALSEKRRDPAVQEWVDVLKERYAGMKMIVGRDKLDEVQGVRQKLLAFEAFLEKYTEFQGKVVLIQVALATTEENESQVAVFDVVSRINSRFSTLTYQPIVFLHTQDLTFSQYLALLTVADAFFVASLREGMALRTHEFVECQEGKKRPSPLILSEFTGSYSYTGFRSCVSVNPWDSRKTAEGIYTALTMGDEDCMTRWKDLHKHVTTQTAQAFVTSFVTRCIRTHMEYQRRALSEVPQIDPSKIFPNTTPEEKRLVFIDWEGALWNEDPRITWHSGFSPPASKLEVVRKLLANAQNEVWILSGMGVQGGLEKIAAELPGVGLVAENGCMLKPPGQSEWINLVPDFNLDWKGPALEILTYYTDRTPGTFVENRGASVCWRFGNEERDEAAQKWVRRSSAEAQNHIWDSLGEIYGLRIIPGSSSFLILPKNVSRSTAVGTILSSHETDKPILPRSTSEDVALLSPGSPVSLRGPQPPGQHQSVPILYIGTDEHLTRRLNELSAAETCAAGGRATFAKWRIDSTQIGDLLAAFS</sequence>
<dbReference type="PROSITE" id="PS50006">
    <property type="entry name" value="FHA_DOMAIN"/>
    <property type="match status" value="1"/>
</dbReference>
<dbReference type="EMBL" id="JACYCC010000398">
    <property type="protein sequence ID" value="KAF8666556.1"/>
    <property type="molecule type" value="Genomic_DNA"/>
</dbReference>
<dbReference type="Pfam" id="PF02358">
    <property type="entry name" value="Trehalose_PPase"/>
    <property type="match status" value="1"/>
</dbReference>
<dbReference type="GO" id="GO:0005829">
    <property type="term" value="C:cytosol"/>
    <property type="evidence" value="ECO:0007669"/>
    <property type="project" value="TreeGrafter"/>
</dbReference>
<dbReference type="PANTHER" id="PTHR10788">
    <property type="entry name" value="TREHALOSE-6-PHOSPHATE SYNTHASE"/>
    <property type="match status" value="1"/>
</dbReference>
<dbReference type="InterPro" id="IPR023214">
    <property type="entry name" value="HAD_sf"/>
</dbReference>
<dbReference type="InterPro" id="IPR011009">
    <property type="entry name" value="Kinase-like_dom_sf"/>
</dbReference>
<dbReference type="CDD" id="cd22670">
    <property type="entry name" value="FHA_MEK1-like"/>
    <property type="match status" value="1"/>
</dbReference>
<organism evidence="9 10">
    <name type="scientific">Rhizoctonia solani</name>
    <dbReference type="NCBI Taxonomy" id="456999"/>
    <lineage>
        <taxon>Eukaryota</taxon>
        <taxon>Fungi</taxon>
        <taxon>Dikarya</taxon>
        <taxon>Basidiomycota</taxon>
        <taxon>Agaricomycotina</taxon>
        <taxon>Agaricomycetes</taxon>
        <taxon>Cantharellales</taxon>
        <taxon>Ceratobasidiaceae</taxon>
        <taxon>Rhizoctonia</taxon>
    </lineage>
</organism>
<evidence type="ECO:0000256" key="6">
    <source>
        <dbReference type="SAM" id="MobiDB-lite"/>
    </source>
</evidence>
<proteinExistence type="inferred from homology"/>
<reference evidence="9" key="1">
    <citation type="submission" date="2020-09" db="EMBL/GenBank/DDBJ databases">
        <title>Comparative genome analyses of four rice-infecting Rhizoctonia solani isolates reveal extensive enrichment of homogalacturonan modification genes.</title>
        <authorList>
            <person name="Lee D.-Y."/>
            <person name="Jeon J."/>
            <person name="Kim K.-T."/>
            <person name="Cheong K."/>
            <person name="Song H."/>
            <person name="Choi G."/>
            <person name="Ko J."/>
            <person name="Opiyo S.O."/>
            <person name="Zuo S."/>
            <person name="Madhav S."/>
            <person name="Lee Y.-H."/>
            <person name="Wang G.-L."/>
        </authorList>
    </citation>
    <scope>NUCLEOTIDE SEQUENCE</scope>
    <source>
        <strain evidence="9">AG1-IA YN-7</strain>
    </source>
</reference>
<comment type="similarity">
    <text evidence="2">Belongs to the protein kinase superfamily. CAMK Ser/Thr protein kinase family. CHEK2 subfamily.</text>
</comment>
<dbReference type="Pfam" id="PF00069">
    <property type="entry name" value="Pkinase"/>
    <property type="match status" value="1"/>
</dbReference>
<dbReference type="SUPFAM" id="SSF53756">
    <property type="entry name" value="UDP-Glycosyltransferase/glycogen phosphorylase"/>
    <property type="match status" value="1"/>
</dbReference>
<feature type="region of interest" description="Disordered" evidence="6">
    <location>
        <begin position="840"/>
        <end position="870"/>
    </location>
</feature>
<dbReference type="Gene3D" id="1.10.510.10">
    <property type="entry name" value="Transferase(Phosphotransferase) domain 1"/>
    <property type="match status" value="1"/>
</dbReference>
<dbReference type="SUPFAM" id="SSF49879">
    <property type="entry name" value="SMAD/FHA domain"/>
    <property type="match status" value="1"/>
</dbReference>
<comment type="caution">
    <text evidence="9">The sequence shown here is derived from an EMBL/GenBank/DDBJ whole genome shotgun (WGS) entry which is preliminary data.</text>
</comment>
<dbReference type="SUPFAM" id="SSF56784">
    <property type="entry name" value="HAD-like"/>
    <property type="match status" value="1"/>
</dbReference>
<dbReference type="InterPro" id="IPR008271">
    <property type="entry name" value="Ser/Thr_kinase_AS"/>
</dbReference>
<dbReference type="PROSITE" id="PS00107">
    <property type="entry name" value="PROTEIN_KINASE_ATP"/>
    <property type="match status" value="1"/>
</dbReference>
<feature type="domain" description="FHA" evidence="7">
    <location>
        <begin position="266"/>
        <end position="319"/>
    </location>
</feature>
<dbReference type="GO" id="GO:0004805">
    <property type="term" value="F:trehalose-phosphatase activity"/>
    <property type="evidence" value="ECO:0007669"/>
    <property type="project" value="TreeGrafter"/>
</dbReference>
<evidence type="ECO:0000256" key="5">
    <source>
        <dbReference type="PROSITE-ProRule" id="PRU10141"/>
    </source>
</evidence>
<dbReference type="Gene3D" id="2.60.200.20">
    <property type="match status" value="1"/>
</dbReference>
<dbReference type="InterPro" id="IPR008984">
    <property type="entry name" value="SMAD_FHA_dom_sf"/>
</dbReference>
<dbReference type="PANTHER" id="PTHR10788:SF15">
    <property type="entry name" value="TREHALOSE SYNTHASE COMPLEX REGULATORY SUBUNIT TPS3-RELATED"/>
    <property type="match status" value="1"/>
</dbReference>
<gene>
    <name evidence="9" type="ORF">RHS04_09426</name>
</gene>
<keyword evidence="3 5" id="KW-0547">Nucleotide-binding</keyword>
<dbReference type="Proteomes" id="UP000650582">
    <property type="component" value="Unassembled WGS sequence"/>
</dbReference>
<dbReference type="SMART" id="SM00220">
    <property type="entry name" value="S_TKc"/>
    <property type="match status" value="1"/>
</dbReference>
<dbReference type="InterPro" id="IPR003337">
    <property type="entry name" value="Trehalose_PPase"/>
</dbReference>
<keyword evidence="4 5" id="KW-0067">ATP-binding</keyword>
<evidence type="ECO:0000313" key="10">
    <source>
        <dbReference type="Proteomes" id="UP000650582"/>
    </source>
</evidence>
<evidence type="ECO:0000256" key="3">
    <source>
        <dbReference type="ARBA" id="ARBA00022741"/>
    </source>
</evidence>
<dbReference type="PROSITE" id="PS50011">
    <property type="entry name" value="PROTEIN_KINASE_DOM"/>
    <property type="match status" value="1"/>
</dbReference>
<dbReference type="SUPFAM" id="SSF56112">
    <property type="entry name" value="Protein kinase-like (PK-like)"/>
    <property type="match status" value="1"/>
</dbReference>
<feature type="compositionally biased region" description="Polar residues" evidence="6">
    <location>
        <begin position="840"/>
        <end position="852"/>
    </location>
</feature>
<dbReference type="InterPro" id="IPR001830">
    <property type="entry name" value="Glyco_trans_20"/>
</dbReference>
<feature type="binding site" evidence="5">
    <location>
        <position position="401"/>
    </location>
    <ligand>
        <name>ATP</name>
        <dbReference type="ChEBI" id="CHEBI:30616"/>
    </ligand>
</feature>
<dbReference type="Pfam" id="PF00498">
    <property type="entry name" value="FHA"/>
    <property type="match status" value="1"/>
</dbReference>
<name>A0A8H7GZT9_9AGAM</name>
<dbReference type="InterPro" id="IPR017441">
    <property type="entry name" value="Protein_kinase_ATP_BS"/>
</dbReference>
<dbReference type="Pfam" id="PF00982">
    <property type="entry name" value="Glyco_transf_20"/>
    <property type="match status" value="1"/>
</dbReference>
<dbReference type="GO" id="GO:0004672">
    <property type="term" value="F:protein kinase activity"/>
    <property type="evidence" value="ECO:0007669"/>
    <property type="project" value="InterPro"/>
</dbReference>
<feature type="region of interest" description="Disordered" evidence="6">
    <location>
        <begin position="585"/>
        <end position="605"/>
    </location>
</feature>
<dbReference type="GO" id="GO:0005946">
    <property type="term" value="C:alpha,alpha-trehalose-phosphate synthase complex (UDP-forming)"/>
    <property type="evidence" value="ECO:0007669"/>
    <property type="project" value="TreeGrafter"/>
</dbReference>
<dbReference type="InterPro" id="IPR036412">
    <property type="entry name" value="HAD-like_sf"/>
</dbReference>
<dbReference type="GO" id="GO:0003825">
    <property type="term" value="F:alpha,alpha-trehalose-phosphate synthase (UDP-forming) activity"/>
    <property type="evidence" value="ECO:0007669"/>
    <property type="project" value="TreeGrafter"/>
</dbReference>
<evidence type="ECO:0000256" key="1">
    <source>
        <dbReference type="ARBA" id="ARBA00005409"/>
    </source>
</evidence>
<dbReference type="InterPro" id="IPR000253">
    <property type="entry name" value="FHA_dom"/>
</dbReference>
<comment type="similarity">
    <text evidence="1">In the N-terminal section; belongs to the glycosyltransferase 20 family.</text>
</comment>
<evidence type="ECO:0000259" key="8">
    <source>
        <dbReference type="PROSITE" id="PS50011"/>
    </source>
</evidence>
<dbReference type="Gene3D" id="3.40.50.2000">
    <property type="entry name" value="Glycogen Phosphorylase B"/>
    <property type="match status" value="2"/>
</dbReference>
<dbReference type="GO" id="GO:0005992">
    <property type="term" value="P:trehalose biosynthetic process"/>
    <property type="evidence" value="ECO:0007669"/>
    <property type="project" value="InterPro"/>
</dbReference>
<dbReference type="SMART" id="SM00240">
    <property type="entry name" value="FHA"/>
    <property type="match status" value="1"/>
</dbReference>
<dbReference type="InterPro" id="IPR000719">
    <property type="entry name" value="Prot_kinase_dom"/>
</dbReference>
<dbReference type="GO" id="GO:0005524">
    <property type="term" value="F:ATP binding"/>
    <property type="evidence" value="ECO:0007669"/>
    <property type="project" value="UniProtKB-UniRule"/>
</dbReference>
<evidence type="ECO:0000256" key="2">
    <source>
        <dbReference type="ARBA" id="ARBA00005575"/>
    </source>
</evidence>
<evidence type="ECO:0000313" key="9">
    <source>
        <dbReference type="EMBL" id="KAF8666556.1"/>
    </source>
</evidence>
<dbReference type="CDD" id="cd03788">
    <property type="entry name" value="GT20_TPS"/>
    <property type="match status" value="1"/>
</dbReference>
<feature type="domain" description="Protein kinase" evidence="8">
    <location>
        <begin position="372"/>
        <end position="663"/>
    </location>
</feature>
<accession>A0A8H7GZT9</accession>